<protein>
    <submittedName>
        <fullName evidence="2">Uncharacterized protein</fullName>
    </submittedName>
</protein>
<dbReference type="HOGENOM" id="CLU_1245740_0_0_1"/>
<dbReference type="Proteomes" id="UP000054538">
    <property type="component" value="Unassembled WGS sequence"/>
</dbReference>
<keyword evidence="3" id="KW-1185">Reference proteome</keyword>
<gene>
    <name evidence="2" type="ORF">PAXRUDRAFT_15301</name>
</gene>
<feature type="compositionally biased region" description="Pro residues" evidence="1">
    <location>
        <begin position="45"/>
        <end position="59"/>
    </location>
</feature>
<sequence>MDDLMMEFDYDAGLAQGNMGMEVDKDELMHDSFIGGQKCQHPHLPSTPPNPTLIPPKKPSTPITDNCSAFCTRPTAVAHGCATPGPVSHLAPQAGAMQHHSHSASAGSSTPFGSSGMSTTSTTQLTLCSTGNLAKHAKTSSAGHHIQTILNKADTVHKDKVIALELKNNCLCIKLDHEHHHNEQAFAHEEWTSEQANAVILHQYQTEKLEAEICLQDEEART</sequence>
<feature type="compositionally biased region" description="Low complexity" evidence="1">
    <location>
        <begin position="93"/>
        <end position="118"/>
    </location>
</feature>
<dbReference type="AlphaFoldDB" id="A0A0D0CF03"/>
<dbReference type="InParanoid" id="A0A0D0CF03"/>
<reference evidence="3" key="2">
    <citation type="submission" date="2015-01" db="EMBL/GenBank/DDBJ databases">
        <title>Evolutionary Origins and Diversification of the Mycorrhizal Mutualists.</title>
        <authorList>
            <consortium name="DOE Joint Genome Institute"/>
            <consortium name="Mycorrhizal Genomics Consortium"/>
            <person name="Kohler A."/>
            <person name="Kuo A."/>
            <person name="Nagy L.G."/>
            <person name="Floudas D."/>
            <person name="Copeland A."/>
            <person name="Barry K.W."/>
            <person name="Cichocki N."/>
            <person name="Veneault-Fourrey C."/>
            <person name="LaButti K."/>
            <person name="Lindquist E.A."/>
            <person name="Lipzen A."/>
            <person name="Lundell T."/>
            <person name="Morin E."/>
            <person name="Murat C."/>
            <person name="Riley R."/>
            <person name="Ohm R."/>
            <person name="Sun H."/>
            <person name="Tunlid A."/>
            <person name="Henrissat B."/>
            <person name="Grigoriev I.V."/>
            <person name="Hibbett D.S."/>
            <person name="Martin F."/>
        </authorList>
    </citation>
    <scope>NUCLEOTIDE SEQUENCE [LARGE SCALE GENOMIC DNA]</scope>
    <source>
        <strain evidence="3">Ve08.2h10</strain>
    </source>
</reference>
<evidence type="ECO:0000313" key="2">
    <source>
        <dbReference type="EMBL" id="KIK81312.1"/>
    </source>
</evidence>
<organism evidence="2 3">
    <name type="scientific">Paxillus rubicundulus Ve08.2h10</name>
    <dbReference type="NCBI Taxonomy" id="930991"/>
    <lineage>
        <taxon>Eukaryota</taxon>
        <taxon>Fungi</taxon>
        <taxon>Dikarya</taxon>
        <taxon>Basidiomycota</taxon>
        <taxon>Agaricomycotina</taxon>
        <taxon>Agaricomycetes</taxon>
        <taxon>Agaricomycetidae</taxon>
        <taxon>Boletales</taxon>
        <taxon>Paxilineae</taxon>
        <taxon>Paxillaceae</taxon>
        <taxon>Paxillus</taxon>
    </lineage>
</organism>
<evidence type="ECO:0000256" key="1">
    <source>
        <dbReference type="SAM" id="MobiDB-lite"/>
    </source>
</evidence>
<proteinExistence type="predicted"/>
<reference evidence="2 3" key="1">
    <citation type="submission" date="2014-04" db="EMBL/GenBank/DDBJ databases">
        <authorList>
            <consortium name="DOE Joint Genome Institute"/>
            <person name="Kuo A."/>
            <person name="Kohler A."/>
            <person name="Jargeat P."/>
            <person name="Nagy L.G."/>
            <person name="Floudas D."/>
            <person name="Copeland A."/>
            <person name="Barry K.W."/>
            <person name="Cichocki N."/>
            <person name="Veneault-Fourrey C."/>
            <person name="LaButti K."/>
            <person name="Lindquist E.A."/>
            <person name="Lipzen A."/>
            <person name="Lundell T."/>
            <person name="Morin E."/>
            <person name="Murat C."/>
            <person name="Sun H."/>
            <person name="Tunlid A."/>
            <person name="Henrissat B."/>
            <person name="Grigoriev I.V."/>
            <person name="Hibbett D.S."/>
            <person name="Martin F."/>
            <person name="Nordberg H.P."/>
            <person name="Cantor M.N."/>
            <person name="Hua S.X."/>
        </authorList>
    </citation>
    <scope>NUCLEOTIDE SEQUENCE [LARGE SCALE GENOMIC DNA]</scope>
    <source>
        <strain evidence="2 3">Ve08.2h10</strain>
    </source>
</reference>
<feature type="region of interest" description="Disordered" evidence="1">
    <location>
        <begin position="39"/>
        <end position="60"/>
    </location>
</feature>
<accession>A0A0D0CF03</accession>
<dbReference type="EMBL" id="KN825821">
    <property type="protein sequence ID" value="KIK81312.1"/>
    <property type="molecule type" value="Genomic_DNA"/>
</dbReference>
<evidence type="ECO:0000313" key="3">
    <source>
        <dbReference type="Proteomes" id="UP000054538"/>
    </source>
</evidence>
<feature type="region of interest" description="Disordered" evidence="1">
    <location>
        <begin position="92"/>
        <end position="118"/>
    </location>
</feature>
<name>A0A0D0CF03_9AGAM</name>